<evidence type="ECO:0000313" key="5">
    <source>
        <dbReference type="Proteomes" id="UP001292094"/>
    </source>
</evidence>
<dbReference type="PANTHER" id="PTHR46229">
    <property type="entry name" value="BOLA TRANSCRIPTION REGULATOR"/>
    <property type="match status" value="1"/>
</dbReference>
<dbReference type="InterPro" id="IPR002634">
    <property type="entry name" value="BolA"/>
</dbReference>
<proteinExistence type="inferred from homology"/>
<dbReference type="PANTHER" id="PTHR46229:SF2">
    <property type="entry name" value="BOLA-LIKE PROTEIN 1"/>
    <property type="match status" value="1"/>
</dbReference>
<dbReference type="Pfam" id="PF01722">
    <property type="entry name" value="BolA"/>
    <property type="match status" value="1"/>
</dbReference>
<dbReference type="Gene3D" id="3.10.20.90">
    <property type="entry name" value="Phosphatidylinositol 3-kinase Catalytic Subunit, Chain A, domain 1"/>
    <property type="match status" value="1"/>
</dbReference>
<dbReference type="Proteomes" id="UP001292094">
    <property type="component" value="Unassembled WGS sequence"/>
</dbReference>
<evidence type="ECO:0000256" key="2">
    <source>
        <dbReference type="RuleBase" id="RU003860"/>
    </source>
</evidence>
<keyword evidence="5" id="KW-1185">Reference proteome</keyword>
<feature type="region of interest" description="Disordered" evidence="3">
    <location>
        <begin position="201"/>
        <end position="222"/>
    </location>
</feature>
<dbReference type="EMBL" id="JAWZYT010002496">
    <property type="protein sequence ID" value="KAK4304008.1"/>
    <property type="molecule type" value="Genomic_DNA"/>
</dbReference>
<dbReference type="InterPro" id="IPR050961">
    <property type="entry name" value="BolA/IbaG_stress_morph_reg"/>
</dbReference>
<protein>
    <recommendedName>
        <fullName evidence="6">BolA-like protein</fullName>
    </recommendedName>
</protein>
<dbReference type="SUPFAM" id="SSF82657">
    <property type="entry name" value="BolA-like"/>
    <property type="match status" value="1"/>
</dbReference>
<gene>
    <name evidence="4" type="ORF">Pmani_024028</name>
</gene>
<dbReference type="GO" id="GO:0005739">
    <property type="term" value="C:mitochondrion"/>
    <property type="evidence" value="ECO:0007669"/>
    <property type="project" value="TreeGrafter"/>
</dbReference>
<comment type="caution">
    <text evidence="4">The sequence shown here is derived from an EMBL/GenBank/DDBJ whole genome shotgun (WGS) entry which is preliminary data.</text>
</comment>
<organism evidence="4 5">
    <name type="scientific">Petrolisthes manimaculis</name>
    <dbReference type="NCBI Taxonomy" id="1843537"/>
    <lineage>
        <taxon>Eukaryota</taxon>
        <taxon>Metazoa</taxon>
        <taxon>Ecdysozoa</taxon>
        <taxon>Arthropoda</taxon>
        <taxon>Crustacea</taxon>
        <taxon>Multicrustacea</taxon>
        <taxon>Malacostraca</taxon>
        <taxon>Eumalacostraca</taxon>
        <taxon>Eucarida</taxon>
        <taxon>Decapoda</taxon>
        <taxon>Pleocyemata</taxon>
        <taxon>Anomura</taxon>
        <taxon>Galatheoidea</taxon>
        <taxon>Porcellanidae</taxon>
        <taxon>Petrolisthes</taxon>
    </lineage>
</organism>
<accession>A0AAE1TZ42</accession>
<evidence type="ECO:0000256" key="1">
    <source>
        <dbReference type="ARBA" id="ARBA00005578"/>
    </source>
</evidence>
<sequence>MSSTVQLDITHLTLPPINLTADDVQAKFVTFKGSFQQEVKKIHNTPSGSSGGARPKEIFHNFGGSSLQHHTSRSLLQRENYSLRFNHHLQMSKLWRFVSPLSYSRKSIAQLHAKMSTSGPVEATMRRKLEAALSPTHLEIINESFMHNVPPGSETHFKVVVVAKAFNDLPIIKRHRLVNSTLSEELQSGVHALSIMARTPAQWTSEPQEVERSPACRGGFGK</sequence>
<evidence type="ECO:0000256" key="3">
    <source>
        <dbReference type="SAM" id="MobiDB-lite"/>
    </source>
</evidence>
<evidence type="ECO:0008006" key="6">
    <source>
        <dbReference type="Google" id="ProtNLM"/>
    </source>
</evidence>
<dbReference type="AlphaFoldDB" id="A0AAE1TZ42"/>
<reference evidence="4" key="1">
    <citation type="submission" date="2023-11" db="EMBL/GenBank/DDBJ databases">
        <title>Genome assemblies of two species of porcelain crab, Petrolisthes cinctipes and Petrolisthes manimaculis (Anomura: Porcellanidae).</title>
        <authorList>
            <person name="Angst P."/>
        </authorList>
    </citation>
    <scope>NUCLEOTIDE SEQUENCE</scope>
    <source>
        <strain evidence="4">PB745_02</strain>
        <tissue evidence="4">Gill</tissue>
    </source>
</reference>
<dbReference type="InterPro" id="IPR036065">
    <property type="entry name" value="BolA-like_sf"/>
</dbReference>
<evidence type="ECO:0000313" key="4">
    <source>
        <dbReference type="EMBL" id="KAK4304008.1"/>
    </source>
</evidence>
<name>A0AAE1TZ42_9EUCA</name>
<comment type="similarity">
    <text evidence="1 2">Belongs to the BolA/IbaG family.</text>
</comment>